<dbReference type="EMBL" id="CAJNOH010000728">
    <property type="protein sequence ID" value="CAF1112610.1"/>
    <property type="molecule type" value="Genomic_DNA"/>
</dbReference>
<organism evidence="8 10">
    <name type="scientific">Rotaria sordida</name>
    <dbReference type="NCBI Taxonomy" id="392033"/>
    <lineage>
        <taxon>Eukaryota</taxon>
        <taxon>Metazoa</taxon>
        <taxon>Spiralia</taxon>
        <taxon>Gnathifera</taxon>
        <taxon>Rotifera</taxon>
        <taxon>Eurotatoria</taxon>
        <taxon>Bdelloidea</taxon>
        <taxon>Philodinida</taxon>
        <taxon>Philodinidae</taxon>
        <taxon>Rotaria</taxon>
    </lineage>
</organism>
<evidence type="ECO:0000256" key="2">
    <source>
        <dbReference type="PROSITE-ProRule" id="PRU00103"/>
    </source>
</evidence>
<feature type="region of interest" description="Disordered" evidence="3">
    <location>
        <begin position="712"/>
        <end position="736"/>
    </location>
</feature>
<evidence type="ECO:0000259" key="4">
    <source>
        <dbReference type="Pfam" id="PF22956"/>
    </source>
</evidence>
<dbReference type="PROSITE" id="PS50077">
    <property type="entry name" value="HEAT_REPEAT"/>
    <property type="match status" value="1"/>
</dbReference>
<dbReference type="Gene3D" id="1.25.10.10">
    <property type="entry name" value="Leucine-rich Repeat Variant"/>
    <property type="match status" value="2"/>
</dbReference>
<dbReference type="InterPro" id="IPR021133">
    <property type="entry name" value="HEAT_type_2"/>
</dbReference>
<dbReference type="Pfam" id="PF22956">
    <property type="entry name" value="VPS15-like_hel"/>
    <property type="match status" value="1"/>
</dbReference>
<evidence type="ECO:0000313" key="7">
    <source>
        <dbReference type="EMBL" id="CAF1325498.1"/>
    </source>
</evidence>
<evidence type="ECO:0000256" key="3">
    <source>
        <dbReference type="SAM" id="MobiDB-lite"/>
    </source>
</evidence>
<dbReference type="Proteomes" id="UP000663882">
    <property type="component" value="Unassembled WGS sequence"/>
</dbReference>
<dbReference type="AlphaFoldDB" id="A0A815FJ17"/>
<feature type="repeat" description="HEAT" evidence="2">
    <location>
        <begin position="274"/>
        <end position="312"/>
    </location>
</feature>
<evidence type="ECO:0000313" key="8">
    <source>
        <dbReference type="EMBL" id="CAF1325954.1"/>
    </source>
</evidence>
<dbReference type="InterPro" id="IPR051023">
    <property type="entry name" value="PP2A_Regulatory_Subunit_A"/>
</dbReference>
<dbReference type="PANTHER" id="PTHR10648">
    <property type="entry name" value="SERINE/THREONINE-PROTEIN PHOSPHATASE PP2A 65 KDA REGULATORY SUBUNIT"/>
    <property type="match status" value="1"/>
</dbReference>
<evidence type="ECO:0000313" key="10">
    <source>
        <dbReference type="Proteomes" id="UP000663870"/>
    </source>
</evidence>
<dbReference type="GO" id="GO:0019888">
    <property type="term" value="F:protein phosphatase regulator activity"/>
    <property type="evidence" value="ECO:0007669"/>
    <property type="project" value="TreeGrafter"/>
</dbReference>
<evidence type="ECO:0000256" key="1">
    <source>
        <dbReference type="ARBA" id="ARBA00022737"/>
    </source>
</evidence>
<feature type="compositionally biased region" description="Polar residues" evidence="3">
    <location>
        <begin position="726"/>
        <end position="736"/>
    </location>
</feature>
<comment type="caution">
    <text evidence="8">The sequence shown here is derived from an EMBL/GenBank/DDBJ whole genome shotgun (WGS) entry which is preliminary data.</text>
</comment>
<dbReference type="SUPFAM" id="SSF48371">
    <property type="entry name" value="ARM repeat"/>
    <property type="match status" value="1"/>
</dbReference>
<name>A0A815FJ17_9BILA</name>
<dbReference type="PANTHER" id="PTHR10648:SF1">
    <property type="entry name" value="SERINE_THREONINE-PROTEIN PHOSPHATASE 4 REGULATORY SUBUNIT 1"/>
    <property type="match status" value="1"/>
</dbReference>
<dbReference type="EMBL" id="CAJNOL010001269">
    <property type="protein sequence ID" value="CAF1325954.1"/>
    <property type="molecule type" value="Genomic_DNA"/>
</dbReference>
<evidence type="ECO:0000313" key="5">
    <source>
        <dbReference type="EMBL" id="CAF1112610.1"/>
    </source>
</evidence>
<dbReference type="EMBL" id="CAJNOH010000729">
    <property type="protein sequence ID" value="CAF1112763.1"/>
    <property type="molecule type" value="Genomic_DNA"/>
</dbReference>
<evidence type="ECO:0000313" key="9">
    <source>
        <dbReference type="EMBL" id="CAF1357339.1"/>
    </source>
</evidence>
<keyword evidence="10" id="KW-1185">Reference proteome</keyword>
<keyword evidence="1" id="KW-0677">Repeat</keyword>
<dbReference type="GO" id="GO:0005737">
    <property type="term" value="C:cytoplasm"/>
    <property type="evidence" value="ECO:0007669"/>
    <property type="project" value="TreeGrafter"/>
</dbReference>
<proteinExistence type="predicted"/>
<dbReference type="Proteomes" id="UP000663870">
    <property type="component" value="Unassembled WGS sequence"/>
</dbReference>
<feature type="domain" description="Phosphatase 2A Regulatory Subunit A helical" evidence="4">
    <location>
        <begin position="45"/>
        <end position="301"/>
    </location>
</feature>
<dbReference type="InterPro" id="IPR055231">
    <property type="entry name" value="2AA_helical"/>
</dbReference>
<dbReference type="Proteomes" id="UP000663854">
    <property type="component" value="Unassembled WGS sequence"/>
</dbReference>
<dbReference type="InterPro" id="IPR011989">
    <property type="entry name" value="ARM-like"/>
</dbReference>
<protein>
    <recommendedName>
        <fullName evidence="4">Phosphatase 2A Regulatory Subunit A helical domain-containing protein</fullName>
    </recommendedName>
</protein>
<dbReference type="EMBL" id="CAJNOO010003852">
    <property type="protein sequence ID" value="CAF1357339.1"/>
    <property type="molecule type" value="Genomic_DNA"/>
</dbReference>
<accession>A0A815FJ17</accession>
<gene>
    <name evidence="7" type="ORF">JXQ802_LOCUS30778</name>
    <name evidence="8" type="ORF">JXQ802_LOCUS30801</name>
    <name evidence="5" type="ORF">PYM288_LOCUS20266</name>
    <name evidence="6" type="ORF">PYM288_LOCUS20275</name>
    <name evidence="9" type="ORF">RFH988_LOCUS32627</name>
</gene>
<dbReference type="EMBL" id="CAJNOL010001267">
    <property type="protein sequence ID" value="CAF1325498.1"/>
    <property type="molecule type" value="Genomic_DNA"/>
</dbReference>
<evidence type="ECO:0000313" key="6">
    <source>
        <dbReference type="EMBL" id="CAF1112763.1"/>
    </source>
</evidence>
<dbReference type="InterPro" id="IPR016024">
    <property type="entry name" value="ARM-type_fold"/>
</dbReference>
<dbReference type="OrthoDB" id="340346at2759"/>
<reference evidence="8" key="1">
    <citation type="submission" date="2021-02" db="EMBL/GenBank/DDBJ databases">
        <authorList>
            <person name="Nowell W R."/>
        </authorList>
    </citation>
    <scope>NUCLEOTIDE SEQUENCE</scope>
</reference>
<sequence length="736" mass="84332">MSDIVDILDSTINNDSINVNVDEDSDEISETPFQSLVRLHASNSNYNERKNAVKYILDALRLVNDIESLYEILSCTKKLADDIVTQVQIDTLEKFVSIIEYLIGNVENGDLLIKEYLFQSIIQTIGHSNNRIRKASQSALIRLFEMEQIKNDEIESDIIPSLCQLDRSCDDFKNESIILMTRLTQYISSDLVLKYFVPTIVQQSSSIAFQTRKTCATSIGDLVTVIPPSAVDQYLVPCLSNLCSDPFWGVRKSCAEVIHPVGQVCSKESRWNILSPCLIQLLQDQSRWVKTAALRVLGYFISTFAQSNIDKQTDINNNKNDLSIKIEESTKINENDQFNDFNYWREPVITNIDFDKDFILNSNQSSTTTCKESIVEISKISNEDDINNILPIELLDFYTSLIEQSHSSGVETDIVHQGAHTFPAVALTLTNKNWHRIRDLHKKFSEDLQWKVRRTLAYSLHALAEILTVEQVEEDLCPIFDSFFRDVDEVKIGILSNLAKFLKVLRLSTRRTYLDKLNYLTSVDNQRNWRFRFESANQLYELTELFSSVDVGDYISPLGFGMAVDKVADVRHAAIKALSGCYSKFNCEKAQVQTEVFLDDCHRVFASSQDWKLRQVYIYLCKSIYKLNVDRPDQYALRFIGKLLSLKEDPVVNVRLSLGTFIYQYLVNNEFYIGLSDDWRTQIDECLQILLVDRDRDVRASVGGIYQPRQTDLSSEYSNDHSDSSIQNNTITLGDQ</sequence>